<feature type="domain" description="PAS" evidence="16">
    <location>
        <begin position="378"/>
        <end position="435"/>
    </location>
</feature>
<evidence type="ECO:0000256" key="12">
    <source>
        <dbReference type="ARBA" id="ARBA00023136"/>
    </source>
</evidence>
<dbReference type="SUPFAM" id="SSF55785">
    <property type="entry name" value="PYP-like sensor domain (PAS domain)"/>
    <property type="match status" value="3"/>
</dbReference>
<evidence type="ECO:0000259" key="15">
    <source>
        <dbReference type="PROSITE" id="PS50110"/>
    </source>
</evidence>
<reference evidence="18" key="1">
    <citation type="submission" date="2022-11" db="EMBL/GenBank/DDBJ databases">
        <title>Minimal conservation of predation-associated metabolite biosynthetic gene clusters underscores biosynthetic potential of Myxococcota including descriptions for ten novel species: Archangium lansinium sp. nov., Myxococcus landrumus sp. nov., Nannocystis bai.</title>
        <authorList>
            <person name="Ahearne A."/>
            <person name="Stevens C."/>
            <person name="Dowd S."/>
        </authorList>
    </citation>
    <scope>NUCLEOTIDE SEQUENCE</scope>
    <source>
        <strain evidence="18">Fl3</strain>
    </source>
</reference>
<dbReference type="SUPFAM" id="SSF55874">
    <property type="entry name" value="ATPase domain of HSP90 chaperone/DNA topoisomerase II/histidine kinase"/>
    <property type="match status" value="1"/>
</dbReference>
<dbReference type="InterPro" id="IPR013655">
    <property type="entry name" value="PAS_fold_3"/>
</dbReference>
<keyword evidence="12" id="KW-0472">Membrane</keyword>
<keyword evidence="5" id="KW-0808">Transferase</keyword>
<dbReference type="PRINTS" id="PR00344">
    <property type="entry name" value="BCTRLSENSOR"/>
</dbReference>
<feature type="domain" description="PAC" evidence="17">
    <location>
        <begin position="453"/>
        <end position="504"/>
    </location>
</feature>
<evidence type="ECO:0000259" key="14">
    <source>
        <dbReference type="PROSITE" id="PS50109"/>
    </source>
</evidence>
<dbReference type="InterPro" id="IPR038318">
    <property type="entry name" value="KdpD_sf"/>
</dbReference>
<keyword evidence="7" id="KW-0547">Nucleotide-binding</keyword>
<dbReference type="InterPro" id="IPR036097">
    <property type="entry name" value="HisK_dim/P_sf"/>
</dbReference>
<gene>
    <name evidence="18" type="ORF">O0S08_26370</name>
</gene>
<dbReference type="SMART" id="SM00091">
    <property type="entry name" value="PAS"/>
    <property type="match status" value="2"/>
</dbReference>
<dbReference type="InterPro" id="IPR013767">
    <property type="entry name" value="PAS_fold"/>
</dbReference>
<dbReference type="InterPro" id="IPR003594">
    <property type="entry name" value="HATPase_dom"/>
</dbReference>
<dbReference type="SMART" id="SM00388">
    <property type="entry name" value="HisKA"/>
    <property type="match status" value="1"/>
</dbReference>
<evidence type="ECO:0000256" key="1">
    <source>
        <dbReference type="ARBA" id="ARBA00000085"/>
    </source>
</evidence>
<dbReference type="SMART" id="SM00448">
    <property type="entry name" value="REC"/>
    <property type="match status" value="1"/>
</dbReference>
<dbReference type="CDD" id="cd17580">
    <property type="entry name" value="REC_2_DhkD-like"/>
    <property type="match status" value="1"/>
</dbReference>
<keyword evidence="9" id="KW-0067">ATP-binding</keyword>
<sequence length="885" mass="97912">MPYALAIGAAAWAVVAWLALSSSEPGRAALMPFVPAVLVSALVGGLRPGLLTTLLCTAAGVVWLLWPATTATARAADWLQLALFAATATGICAVCERLRSTRRGSSQQTTEALRQRGEEIERLMELMPAVAWLARDAECREVIGNQEGCRLLKLPPGSNISARLPPEQRGWLRFEREGRELPMEETPLRLAIATRAPVTDVEVDLVLPDHTVLTLLGNAAPLFDAAGGVRGAVGACLDVSERERLREQLQHKEERLRLAMEGAELGEWEMDLRTQRAFWSPLTRELLGVAPETPITFELYESRLHPDDLGRDRSAVAECLATGKYQNEYRIPLAGGGWRWIDARAKLVRDTHGQIVRLFGVVSDITARKEAEEARARSEERLRLILESAKDYAIFTVDAQGIVTSWNAGAKNVFGHEEHEIVGKDGAVLFTPEDRARGVPEKEIRAARRDGRAHSERWHLRRDGTRFWGSGLMMPLRDGGEYHGFLKIMRDWTEARRSKELLERQAEALRQADRRKDEFLATLAHELRNPLAPLRNGLEILRRADVDEDVAERARAMMERQLGQMVHLIDDLLDVSRISRGKIELRKERVALAQVLQSAIETVQPLIERHHHELTLEPLPEPVFVEADVVRLAQVFANLLGNAAKFTPPGGHIRLTVERRSGEVVVRVKDDGIGIEPEMLPRVFDLFAQVTDAYERSQGGLGIGLSLVKQLVEMHGGTVEARSDGLDLGSEFTVRLPIVPSSPLPAQPPALACEAVQVAGHRVLVVDDNRDAALSLADFLALMGCDTRVAHDGFEGLRLAAEFSPELVFLDIGMPTMNGYETARRLRAEPWGEKPVLVALTGWGQEEDKARAREAGFDRHIVKPAAPEVLEALLAELPESRASAV</sequence>
<feature type="domain" description="PAC" evidence="17">
    <location>
        <begin position="199"/>
        <end position="251"/>
    </location>
</feature>
<dbReference type="InterPro" id="IPR035965">
    <property type="entry name" value="PAS-like_dom_sf"/>
</dbReference>
<dbReference type="Proteomes" id="UP001164459">
    <property type="component" value="Chromosome"/>
</dbReference>
<keyword evidence="6" id="KW-0812">Transmembrane</keyword>
<evidence type="ECO:0000256" key="5">
    <source>
        <dbReference type="ARBA" id="ARBA00022679"/>
    </source>
</evidence>
<dbReference type="Gene3D" id="3.40.50.2300">
    <property type="match status" value="1"/>
</dbReference>
<dbReference type="NCBIfam" id="TIGR00229">
    <property type="entry name" value="sensory_box"/>
    <property type="match status" value="2"/>
</dbReference>
<evidence type="ECO:0000256" key="6">
    <source>
        <dbReference type="ARBA" id="ARBA00022692"/>
    </source>
</evidence>
<dbReference type="PROSITE" id="PS50109">
    <property type="entry name" value="HIS_KIN"/>
    <property type="match status" value="1"/>
</dbReference>
<dbReference type="CDD" id="cd00130">
    <property type="entry name" value="PAS"/>
    <property type="match status" value="2"/>
</dbReference>
<evidence type="ECO:0000313" key="19">
    <source>
        <dbReference type="Proteomes" id="UP001164459"/>
    </source>
</evidence>
<comment type="subcellular location">
    <subcellularLocation>
        <location evidence="2">Membrane</location>
        <topology evidence="2">Multi-pass membrane protein</topology>
    </subcellularLocation>
</comment>
<dbReference type="SUPFAM" id="SSF47384">
    <property type="entry name" value="Homodimeric domain of signal transducing histidine kinase"/>
    <property type="match status" value="1"/>
</dbReference>
<evidence type="ECO:0000256" key="7">
    <source>
        <dbReference type="ARBA" id="ARBA00022741"/>
    </source>
</evidence>
<evidence type="ECO:0000256" key="3">
    <source>
        <dbReference type="ARBA" id="ARBA00012438"/>
    </source>
</evidence>
<dbReference type="PROSITE" id="PS50110">
    <property type="entry name" value="RESPONSE_REGULATORY"/>
    <property type="match status" value="1"/>
</dbReference>
<dbReference type="Pfam" id="PF08447">
    <property type="entry name" value="PAS_3"/>
    <property type="match status" value="1"/>
</dbReference>
<dbReference type="InterPro" id="IPR005467">
    <property type="entry name" value="His_kinase_dom"/>
</dbReference>
<evidence type="ECO:0000256" key="2">
    <source>
        <dbReference type="ARBA" id="ARBA00004141"/>
    </source>
</evidence>
<dbReference type="SMART" id="SM00086">
    <property type="entry name" value="PAC"/>
    <property type="match status" value="3"/>
</dbReference>
<dbReference type="InterPro" id="IPR011006">
    <property type="entry name" value="CheY-like_superfamily"/>
</dbReference>
<dbReference type="PROSITE" id="PS50112">
    <property type="entry name" value="PAS"/>
    <property type="match status" value="2"/>
</dbReference>
<keyword evidence="19" id="KW-1185">Reference proteome</keyword>
<dbReference type="EC" id="2.7.13.3" evidence="3"/>
<dbReference type="Gene3D" id="3.30.450.20">
    <property type="entry name" value="PAS domain"/>
    <property type="match status" value="3"/>
</dbReference>
<dbReference type="Pfam" id="PF00072">
    <property type="entry name" value="Response_reg"/>
    <property type="match status" value="1"/>
</dbReference>
<dbReference type="InterPro" id="IPR000700">
    <property type="entry name" value="PAS-assoc_C"/>
</dbReference>
<organism evidence="18 19">
    <name type="scientific">Nannocystis punicea</name>
    <dbReference type="NCBI Taxonomy" id="2995304"/>
    <lineage>
        <taxon>Bacteria</taxon>
        <taxon>Pseudomonadati</taxon>
        <taxon>Myxococcota</taxon>
        <taxon>Polyangia</taxon>
        <taxon>Nannocystales</taxon>
        <taxon>Nannocystaceae</taxon>
        <taxon>Nannocystis</taxon>
    </lineage>
</organism>
<feature type="domain" description="PAS" evidence="16">
    <location>
        <begin position="252"/>
        <end position="323"/>
    </location>
</feature>
<evidence type="ECO:0000259" key="17">
    <source>
        <dbReference type="PROSITE" id="PS50113"/>
    </source>
</evidence>
<dbReference type="PROSITE" id="PS50113">
    <property type="entry name" value="PAC"/>
    <property type="match status" value="3"/>
</dbReference>
<keyword evidence="4 13" id="KW-0597">Phosphoprotein</keyword>
<dbReference type="PANTHER" id="PTHR43047:SF72">
    <property type="entry name" value="OSMOSENSING HISTIDINE PROTEIN KINASE SLN1"/>
    <property type="match status" value="1"/>
</dbReference>
<dbReference type="Gene3D" id="3.30.565.10">
    <property type="entry name" value="Histidine kinase-like ATPase, C-terminal domain"/>
    <property type="match status" value="1"/>
</dbReference>
<dbReference type="InterPro" id="IPR004358">
    <property type="entry name" value="Sig_transdc_His_kin-like_C"/>
</dbReference>
<keyword evidence="11" id="KW-0902">Two-component regulatory system</keyword>
<evidence type="ECO:0000256" key="13">
    <source>
        <dbReference type="PROSITE-ProRule" id="PRU00169"/>
    </source>
</evidence>
<dbReference type="Gene3D" id="2.10.70.100">
    <property type="match status" value="1"/>
</dbReference>
<keyword evidence="10" id="KW-1133">Transmembrane helix</keyword>
<dbReference type="InterPro" id="IPR003661">
    <property type="entry name" value="HisK_dim/P_dom"/>
</dbReference>
<dbReference type="InterPro" id="IPR025201">
    <property type="entry name" value="KdpD_TM"/>
</dbReference>
<dbReference type="InterPro" id="IPR001610">
    <property type="entry name" value="PAC"/>
</dbReference>
<evidence type="ECO:0000313" key="18">
    <source>
        <dbReference type="EMBL" id="WAS89733.1"/>
    </source>
</evidence>
<dbReference type="SMART" id="SM00387">
    <property type="entry name" value="HATPase_c"/>
    <property type="match status" value="1"/>
</dbReference>
<dbReference type="Pfam" id="PF00512">
    <property type="entry name" value="HisKA"/>
    <property type="match status" value="1"/>
</dbReference>
<protein>
    <recommendedName>
        <fullName evidence="3">histidine kinase</fullName>
        <ecNumber evidence="3">2.7.13.3</ecNumber>
    </recommendedName>
</protein>
<dbReference type="Gene3D" id="1.10.287.130">
    <property type="match status" value="1"/>
</dbReference>
<evidence type="ECO:0000256" key="8">
    <source>
        <dbReference type="ARBA" id="ARBA00022777"/>
    </source>
</evidence>
<evidence type="ECO:0000256" key="4">
    <source>
        <dbReference type="ARBA" id="ARBA00022553"/>
    </source>
</evidence>
<evidence type="ECO:0000256" key="10">
    <source>
        <dbReference type="ARBA" id="ARBA00022989"/>
    </source>
</evidence>
<dbReference type="InterPro" id="IPR001789">
    <property type="entry name" value="Sig_transdc_resp-reg_receiver"/>
</dbReference>
<dbReference type="InterPro" id="IPR036890">
    <property type="entry name" value="HATPase_C_sf"/>
</dbReference>
<dbReference type="Pfam" id="PF00989">
    <property type="entry name" value="PAS"/>
    <property type="match status" value="1"/>
</dbReference>
<feature type="domain" description="Histidine kinase" evidence="14">
    <location>
        <begin position="522"/>
        <end position="740"/>
    </location>
</feature>
<feature type="domain" description="Response regulatory" evidence="15">
    <location>
        <begin position="762"/>
        <end position="878"/>
    </location>
</feature>
<feature type="domain" description="PAC" evidence="17">
    <location>
        <begin position="325"/>
        <end position="377"/>
    </location>
</feature>
<dbReference type="CDD" id="cd00075">
    <property type="entry name" value="HATPase"/>
    <property type="match status" value="1"/>
</dbReference>
<accession>A0ABY7GS21</accession>
<dbReference type="SUPFAM" id="SSF52172">
    <property type="entry name" value="CheY-like"/>
    <property type="match status" value="1"/>
</dbReference>
<dbReference type="InterPro" id="IPR000014">
    <property type="entry name" value="PAS"/>
</dbReference>
<feature type="modified residue" description="4-aspartylphosphate" evidence="13">
    <location>
        <position position="811"/>
    </location>
</feature>
<dbReference type="RefSeq" id="WP_269032043.1">
    <property type="nucleotide sequence ID" value="NZ_CP114040.1"/>
</dbReference>
<evidence type="ECO:0000256" key="9">
    <source>
        <dbReference type="ARBA" id="ARBA00022840"/>
    </source>
</evidence>
<dbReference type="Pfam" id="PF02518">
    <property type="entry name" value="HATPase_c"/>
    <property type="match status" value="1"/>
</dbReference>
<dbReference type="Pfam" id="PF13493">
    <property type="entry name" value="DUF4118"/>
    <property type="match status" value="1"/>
</dbReference>
<evidence type="ECO:0000256" key="11">
    <source>
        <dbReference type="ARBA" id="ARBA00023012"/>
    </source>
</evidence>
<dbReference type="PANTHER" id="PTHR43047">
    <property type="entry name" value="TWO-COMPONENT HISTIDINE PROTEIN KINASE"/>
    <property type="match status" value="1"/>
</dbReference>
<dbReference type="CDD" id="cd00082">
    <property type="entry name" value="HisKA"/>
    <property type="match status" value="1"/>
</dbReference>
<keyword evidence="8" id="KW-0418">Kinase</keyword>
<dbReference type="EMBL" id="CP114040">
    <property type="protein sequence ID" value="WAS89733.1"/>
    <property type="molecule type" value="Genomic_DNA"/>
</dbReference>
<proteinExistence type="predicted"/>
<name>A0ABY7GS21_9BACT</name>
<evidence type="ECO:0000259" key="16">
    <source>
        <dbReference type="PROSITE" id="PS50112"/>
    </source>
</evidence>
<dbReference type="Gene3D" id="1.20.120.620">
    <property type="entry name" value="Backbone structure of the membrane domain of e. Coli histidine kinase receptor kdpd"/>
    <property type="match status" value="1"/>
</dbReference>
<comment type="catalytic activity">
    <reaction evidence="1">
        <text>ATP + protein L-histidine = ADP + protein N-phospho-L-histidine.</text>
        <dbReference type="EC" id="2.7.13.3"/>
    </reaction>
</comment>